<dbReference type="OrthoDB" id="154054at2"/>
<feature type="active site" description="Acyl-thioester intermediate" evidence="2">
    <location>
        <position position="177"/>
    </location>
</feature>
<reference evidence="4 5" key="1">
    <citation type="submission" date="2016-08" db="EMBL/GenBank/DDBJ databases">
        <title>Complete Genome Sequence Of The Indigo Reducing Clostridium isatidis DSM15098.</title>
        <authorList>
            <person name="Little G.T."/>
            <person name="Minton N.P."/>
        </authorList>
    </citation>
    <scope>NUCLEOTIDE SEQUENCE [LARGE SCALE GENOMIC DNA]</scope>
    <source>
        <strain evidence="4 5">DSM 15098</strain>
    </source>
</reference>
<evidence type="ECO:0000256" key="2">
    <source>
        <dbReference type="PIRSR" id="PIRSR605754-1"/>
    </source>
</evidence>
<protein>
    <submittedName>
        <fullName evidence="4">Sortase</fullName>
    </submittedName>
</protein>
<feature type="transmembrane region" description="Helical" evidence="3">
    <location>
        <begin position="7"/>
        <end position="26"/>
    </location>
</feature>
<evidence type="ECO:0000256" key="1">
    <source>
        <dbReference type="ARBA" id="ARBA00022801"/>
    </source>
</evidence>
<dbReference type="CDD" id="cd06166">
    <property type="entry name" value="Sortase_D_2"/>
    <property type="match status" value="1"/>
</dbReference>
<dbReference type="Gene3D" id="2.40.260.10">
    <property type="entry name" value="Sortase"/>
    <property type="match status" value="1"/>
</dbReference>
<dbReference type="Pfam" id="PF04203">
    <property type="entry name" value="Sortase"/>
    <property type="match status" value="1"/>
</dbReference>
<dbReference type="SUPFAM" id="SSF63817">
    <property type="entry name" value="Sortase"/>
    <property type="match status" value="1"/>
</dbReference>
<keyword evidence="5" id="KW-1185">Reference proteome</keyword>
<dbReference type="InterPro" id="IPR042000">
    <property type="entry name" value="Sortase_D_2"/>
</dbReference>
<accession>A0A343J9Q6</accession>
<gene>
    <name evidence="4" type="ORF">BEN51_01795</name>
</gene>
<dbReference type="InterPro" id="IPR023365">
    <property type="entry name" value="Sortase_dom-sf"/>
</dbReference>
<dbReference type="RefSeq" id="WP_119864393.1">
    <property type="nucleotide sequence ID" value="NZ_CP016786.1"/>
</dbReference>
<evidence type="ECO:0000256" key="3">
    <source>
        <dbReference type="SAM" id="Phobius"/>
    </source>
</evidence>
<dbReference type="Proteomes" id="UP000264883">
    <property type="component" value="Chromosome"/>
</dbReference>
<dbReference type="KEGG" id="cia:BEN51_01795"/>
<organism evidence="4 5">
    <name type="scientific">Clostridium isatidis</name>
    <dbReference type="NCBI Taxonomy" id="182773"/>
    <lineage>
        <taxon>Bacteria</taxon>
        <taxon>Bacillati</taxon>
        <taxon>Bacillota</taxon>
        <taxon>Clostridia</taxon>
        <taxon>Eubacteriales</taxon>
        <taxon>Clostridiaceae</taxon>
        <taxon>Clostridium</taxon>
    </lineage>
</organism>
<evidence type="ECO:0000313" key="4">
    <source>
        <dbReference type="EMBL" id="ASW42264.1"/>
    </source>
</evidence>
<dbReference type="AlphaFoldDB" id="A0A343J9Q6"/>
<sequence length="203" mass="22321">MREGIRRAIGVILIIIGITIIVSIIYRKIETAKKQEELKNILEEVINEGIASSENEDASFTVGEGYKPIGLLEIPSINLSQGIVEGITDDILLYYLGHFEGSAMPGERGNFAVAGHRVSDYSEAFVNLYKTKAGDEIIVKAKGKKYIYEVTDNFIVQPDRVEVLDDTKDATITLITCTVGAKERVVVKGKLIETKELNSGGEQ</sequence>
<dbReference type="GO" id="GO:0016787">
    <property type="term" value="F:hydrolase activity"/>
    <property type="evidence" value="ECO:0007669"/>
    <property type="project" value="UniProtKB-KW"/>
</dbReference>
<keyword evidence="3" id="KW-0472">Membrane</keyword>
<feature type="active site" description="Proton donor/acceptor" evidence="2">
    <location>
        <position position="116"/>
    </location>
</feature>
<dbReference type="EMBL" id="CP016786">
    <property type="protein sequence ID" value="ASW42264.1"/>
    <property type="molecule type" value="Genomic_DNA"/>
</dbReference>
<dbReference type="InterPro" id="IPR005754">
    <property type="entry name" value="Sortase"/>
</dbReference>
<keyword evidence="3" id="KW-0812">Transmembrane</keyword>
<proteinExistence type="predicted"/>
<name>A0A343J9Q6_9CLOT</name>
<keyword evidence="3" id="KW-1133">Transmembrane helix</keyword>
<keyword evidence="1" id="KW-0378">Hydrolase</keyword>
<evidence type="ECO:0000313" key="5">
    <source>
        <dbReference type="Proteomes" id="UP000264883"/>
    </source>
</evidence>
<dbReference type="NCBIfam" id="TIGR01076">
    <property type="entry name" value="sortase_fam"/>
    <property type="match status" value="1"/>
</dbReference>